<organism evidence="2 3">
    <name type="scientific">Bacillus smithii 7_3_47FAA</name>
    <dbReference type="NCBI Taxonomy" id="665952"/>
    <lineage>
        <taxon>Bacteria</taxon>
        <taxon>Bacillati</taxon>
        <taxon>Bacillota</taxon>
        <taxon>Bacilli</taxon>
        <taxon>Bacillales</taxon>
        <taxon>Bacillaceae</taxon>
        <taxon>Bacillus</taxon>
    </lineage>
</organism>
<keyword evidence="3" id="KW-1185">Reference proteome</keyword>
<dbReference type="Pfam" id="PF14181">
    <property type="entry name" value="YqfQ"/>
    <property type="match status" value="1"/>
</dbReference>
<evidence type="ECO:0008006" key="4">
    <source>
        <dbReference type="Google" id="ProtNLM"/>
    </source>
</evidence>
<feature type="compositionally biased region" description="Acidic residues" evidence="1">
    <location>
        <begin position="134"/>
        <end position="157"/>
    </location>
</feature>
<proteinExistence type="predicted"/>
<dbReference type="InterPro" id="IPR025571">
    <property type="entry name" value="YqfQ"/>
</dbReference>
<sequence>MPPRQMPPVQRGFNLFRGPQPTQPFQSFSPFARSPVSRPARGGGLLSRLLNRSGRMGNTAFPGMTGFERPASLIGQSPVQNLASPGTLNKFLANTQQVLNTAQQIGPMIQQYGPMVRNLPAMWRLYKGFKNATAEEDADADTESDSPDEDSHEEEENTEKKDSAKKASSSSHQTKISRIQKSKKASSAKAEKRSGESVPKLYI</sequence>
<protein>
    <recommendedName>
        <fullName evidence="4">YqfQ-like protein</fullName>
    </recommendedName>
</protein>
<dbReference type="PATRIC" id="fig|665952.3.peg.3187"/>
<reference evidence="2 3" key="1">
    <citation type="submission" date="2011-09" db="EMBL/GenBank/DDBJ databases">
        <title>The Genome Sequence of Bacillus smithii 7_3_47FAA.</title>
        <authorList>
            <consortium name="The Broad Institute Genome Sequencing Platform"/>
            <person name="Earl A."/>
            <person name="Ward D."/>
            <person name="Feldgarden M."/>
            <person name="Gevers D."/>
            <person name="Daigneault M."/>
            <person name="Strauss J."/>
            <person name="Allen-Vercoe E."/>
            <person name="Young S.K."/>
            <person name="Zeng Q."/>
            <person name="Gargeya S."/>
            <person name="Fitzgerald M."/>
            <person name="Haas B."/>
            <person name="Abouelleil A."/>
            <person name="Alvarado L."/>
            <person name="Arachchi H.M."/>
            <person name="Berlin A."/>
            <person name="Brown A."/>
            <person name="Chapman S.B."/>
            <person name="Chen Z."/>
            <person name="Dunbar C."/>
            <person name="Freedman E."/>
            <person name="Gearin G."/>
            <person name="Goldberg J."/>
            <person name="Griggs A."/>
            <person name="Gujja S."/>
            <person name="Heiman D."/>
            <person name="Howarth C."/>
            <person name="Larson L."/>
            <person name="Lui A."/>
            <person name="MacDonald P.J.P."/>
            <person name="Montmayeur A."/>
            <person name="Murphy C."/>
            <person name="Neiman D."/>
            <person name="Pearson M."/>
            <person name="Priest M."/>
            <person name="Roberts A."/>
            <person name="Saif S."/>
            <person name="Shea T."/>
            <person name="Shenoy N."/>
            <person name="Sisk P."/>
            <person name="Stolte C."/>
            <person name="Sykes S."/>
            <person name="Wortman J."/>
            <person name="Nusbaum C."/>
            <person name="Birren B."/>
        </authorList>
    </citation>
    <scope>NUCLEOTIDE SEQUENCE [LARGE SCALE GENOMIC DNA]</scope>
    <source>
        <strain evidence="2 3">7_3_47FAA</strain>
    </source>
</reference>
<evidence type="ECO:0000256" key="1">
    <source>
        <dbReference type="SAM" id="MobiDB-lite"/>
    </source>
</evidence>
<feature type="compositionally biased region" description="Low complexity" evidence="1">
    <location>
        <begin position="166"/>
        <end position="177"/>
    </location>
</feature>
<dbReference type="EMBL" id="ACWF01000156">
    <property type="protein sequence ID" value="EHL73718.1"/>
    <property type="molecule type" value="Genomic_DNA"/>
</dbReference>
<evidence type="ECO:0000313" key="2">
    <source>
        <dbReference type="EMBL" id="EHL73718.1"/>
    </source>
</evidence>
<name>G9QPS7_9BACI</name>
<dbReference type="RefSeq" id="WP_003355376.1">
    <property type="nucleotide sequence ID" value="NZ_JH414764.1"/>
</dbReference>
<comment type="caution">
    <text evidence="2">The sequence shown here is derived from an EMBL/GenBank/DDBJ whole genome shotgun (WGS) entry which is preliminary data.</text>
</comment>
<feature type="region of interest" description="Disordered" evidence="1">
    <location>
        <begin position="134"/>
        <end position="203"/>
    </location>
</feature>
<gene>
    <name evidence="2" type="ORF">HMPREF1015_00294</name>
</gene>
<dbReference type="Proteomes" id="UP000011747">
    <property type="component" value="Unassembled WGS sequence"/>
</dbReference>
<dbReference type="HOGENOM" id="CLU_111460_0_0_9"/>
<dbReference type="AlphaFoldDB" id="G9QPS7"/>
<accession>G9QPS7</accession>
<evidence type="ECO:0000313" key="3">
    <source>
        <dbReference type="Proteomes" id="UP000011747"/>
    </source>
</evidence>